<keyword evidence="1" id="KW-0732">Signal</keyword>
<feature type="signal peptide" evidence="1">
    <location>
        <begin position="1"/>
        <end position="27"/>
    </location>
</feature>
<dbReference type="KEGG" id="dmm:dnm_092040"/>
<reference evidence="2" key="1">
    <citation type="journal article" date="2021" name="Microb. Physiol.">
        <title>Proteogenomic Insights into the Physiology of Marine, Sulfate-Reducing, Filamentous Desulfonema limicola and Desulfonema magnum.</title>
        <authorList>
            <person name="Schnaars V."/>
            <person name="Wohlbrand L."/>
            <person name="Scheve S."/>
            <person name="Hinrichs C."/>
            <person name="Reinhardt R."/>
            <person name="Rabus R."/>
        </authorList>
    </citation>
    <scope>NUCLEOTIDE SEQUENCE</scope>
    <source>
        <strain evidence="2">4be13</strain>
    </source>
</reference>
<dbReference type="AlphaFoldDB" id="A0A975BX18"/>
<dbReference type="InterPro" id="IPR038180">
    <property type="entry name" value="FlgT_N_sf"/>
</dbReference>
<protein>
    <recommendedName>
        <fullName evidence="4">Flagellar assembly protein T N-terminal domain-containing protein</fullName>
    </recommendedName>
</protein>
<gene>
    <name evidence="2" type="ORF">dnm_092040</name>
</gene>
<dbReference type="EMBL" id="CP061800">
    <property type="protein sequence ID" value="QTA93107.1"/>
    <property type="molecule type" value="Genomic_DNA"/>
</dbReference>
<dbReference type="RefSeq" id="WP_207680196.1">
    <property type="nucleotide sequence ID" value="NZ_CP061800.1"/>
</dbReference>
<proteinExistence type="predicted"/>
<dbReference type="Gene3D" id="3.30.1660.40">
    <property type="entry name" value="FlgT, N-terminal domain"/>
    <property type="match status" value="1"/>
</dbReference>
<accession>A0A975BX18</accession>
<dbReference type="Proteomes" id="UP000663722">
    <property type="component" value="Chromosome"/>
</dbReference>
<keyword evidence="3" id="KW-1185">Reference proteome</keyword>
<name>A0A975BX18_9BACT</name>
<evidence type="ECO:0000256" key="1">
    <source>
        <dbReference type="SAM" id="SignalP"/>
    </source>
</evidence>
<sequence length="442" mass="49275">MFCSVCRLCFSILVVAGLMILSDPALAQDFPSTKTVTVIGTSPIRGQNVAKAREQAISDALASAVDLAALNILPSDIFSNNFEILNEILCDHPDKFVRNYKVLAESDTGKTYRIMLETTVQTDRIEAQKRQLAAIDMTARNDVKKPLNVLFLIAEQNLNNSPQYWWGENMTRPDAFSEKAMAKIMEKKGFIVVPHGYRVSDTKLNTSLGYKPDLDNQEAMNIAKRLQADVVIVGKSIVYNVSNTSSFSGTVSARAIRTDTGEEITSTLQTSVKVSADEISGARDALSSSGTLAGKELSSQISAAWHKSPTIADVRKTEPWKPADVRKTEPWKPADVRKTEPWKPDIRQSRSQEKKTDLLELIVSGTSQLGNFIKFRRTLTEIPEVEKIQIREMKSDEATIHVSFQGNTGAFEDALRSKTFELFRTKFYRVSDDILRVELISK</sequence>
<evidence type="ECO:0000313" key="2">
    <source>
        <dbReference type="EMBL" id="QTA93107.1"/>
    </source>
</evidence>
<feature type="chain" id="PRO_5037606560" description="Flagellar assembly protein T N-terminal domain-containing protein" evidence="1">
    <location>
        <begin position="28"/>
        <end position="442"/>
    </location>
</feature>
<organism evidence="2 3">
    <name type="scientific">Desulfonema magnum</name>
    <dbReference type="NCBI Taxonomy" id="45655"/>
    <lineage>
        <taxon>Bacteria</taxon>
        <taxon>Pseudomonadati</taxon>
        <taxon>Thermodesulfobacteriota</taxon>
        <taxon>Desulfobacteria</taxon>
        <taxon>Desulfobacterales</taxon>
        <taxon>Desulfococcaceae</taxon>
        <taxon>Desulfonema</taxon>
    </lineage>
</organism>
<evidence type="ECO:0008006" key="4">
    <source>
        <dbReference type="Google" id="ProtNLM"/>
    </source>
</evidence>
<evidence type="ECO:0000313" key="3">
    <source>
        <dbReference type="Proteomes" id="UP000663722"/>
    </source>
</evidence>